<dbReference type="InterPro" id="IPR001765">
    <property type="entry name" value="Carbonic_anhydrase"/>
</dbReference>
<evidence type="ECO:0000256" key="4">
    <source>
        <dbReference type="ARBA" id="ARBA00023239"/>
    </source>
</evidence>
<comment type="caution">
    <text evidence="8">The sequence shown here is derived from an EMBL/GenBank/DDBJ whole genome shotgun (WGS) entry which is preliminary data.</text>
</comment>
<dbReference type="PROSITE" id="PS00705">
    <property type="entry name" value="PROK_CO2_ANHYDRASE_2"/>
    <property type="match status" value="1"/>
</dbReference>
<evidence type="ECO:0000313" key="8">
    <source>
        <dbReference type="EMBL" id="HGH60570.1"/>
    </source>
</evidence>
<comment type="function">
    <text evidence="7">Reversible hydration of carbon dioxide.</text>
</comment>
<dbReference type="PANTHER" id="PTHR11002">
    <property type="entry name" value="CARBONIC ANHYDRASE"/>
    <property type="match status" value="1"/>
</dbReference>
<gene>
    <name evidence="8" type="ORF">ENV54_04645</name>
</gene>
<feature type="binding site" evidence="6">
    <location>
        <position position="58"/>
    </location>
    <ligand>
        <name>Zn(2+)</name>
        <dbReference type="ChEBI" id="CHEBI:29105"/>
    </ligand>
</feature>
<dbReference type="EMBL" id="DTGT01000147">
    <property type="protein sequence ID" value="HGH60570.1"/>
    <property type="molecule type" value="Genomic_DNA"/>
</dbReference>
<dbReference type="SUPFAM" id="SSF53056">
    <property type="entry name" value="beta-carbonic anhydrase, cab"/>
    <property type="match status" value="1"/>
</dbReference>
<dbReference type="Pfam" id="PF00484">
    <property type="entry name" value="Pro_CA"/>
    <property type="match status" value="1"/>
</dbReference>
<evidence type="ECO:0000256" key="5">
    <source>
        <dbReference type="ARBA" id="ARBA00048348"/>
    </source>
</evidence>
<evidence type="ECO:0000256" key="2">
    <source>
        <dbReference type="ARBA" id="ARBA00012925"/>
    </source>
</evidence>
<dbReference type="GO" id="GO:0015976">
    <property type="term" value="P:carbon utilization"/>
    <property type="evidence" value="ECO:0007669"/>
    <property type="project" value="InterPro"/>
</dbReference>
<dbReference type="EC" id="4.2.1.1" evidence="2 7"/>
<dbReference type="GO" id="GO:0004089">
    <property type="term" value="F:carbonate dehydratase activity"/>
    <property type="evidence" value="ECO:0007669"/>
    <property type="project" value="UniProtKB-UniRule"/>
</dbReference>
<accession>A0A7C4ET71</accession>
<name>A0A7C4ET71_9BACT</name>
<dbReference type="AlphaFoldDB" id="A0A7C4ET71"/>
<dbReference type="Gene3D" id="3.40.1050.10">
    <property type="entry name" value="Carbonic anhydrase"/>
    <property type="match status" value="1"/>
</dbReference>
<dbReference type="InterPro" id="IPR015892">
    <property type="entry name" value="Carbonic_anhydrase_CS"/>
</dbReference>
<comment type="cofactor">
    <cofactor evidence="6">
        <name>Zn(2+)</name>
        <dbReference type="ChEBI" id="CHEBI:29105"/>
    </cofactor>
    <text evidence="6">Binds 1 zinc ion per subunit.</text>
</comment>
<sequence length="224" mass="24033">MSMRMNTHMTSDAAWAELRAGNARFAAGDIRHPNTDKETLRSCSQGQRPFACILACSDSRVPVDLIFDRGVGDLFVVQAAGNVWGDDLMGSAEYAIEHLATPLLVVMGHNNCGMVKAVYDQGELGGHLAAISKKIVPAVEAAKKTTASGQAGKESALSPVDRAARINVWNAVEDALSNSSVIRARVQAGACEVIGAFYWIDKGEVEWLGRHPRQDEILAGVEKT</sequence>
<keyword evidence="6" id="KW-0479">Metal-binding</keyword>
<feature type="binding site" evidence="6">
    <location>
        <position position="109"/>
    </location>
    <ligand>
        <name>Zn(2+)</name>
        <dbReference type="ChEBI" id="CHEBI:29105"/>
    </ligand>
</feature>
<dbReference type="PANTHER" id="PTHR11002:SF79">
    <property type="entry name" value="CARBONIC ANHYDRASE 2"/>
    <property type="match status" value="1"/>
</dbReference>
<proteinExistence type="inferred from homology"/>
<feature type="binding site" evidence="6">
    <location>
        <position position="56"/>
    </location>
    <ligand>
        <name>Zn(2+)</name>
        <dbReference type="ChEBI" id="CHEBI:29105"/>
    </ligand>
</feature>
<organism evidence="8">
    <name type="scientific">Desulfomonile tiedjei</name>
    <dbReference type="NCBI Taxonomy" id="2358"/>
    <lineage>
        <taxon>Bacteria</taxon>
        <taxon>Pseudomonadati</taxon>
        <taxon>Thermodesulfobacteriota</taxon>
        <taxon>Desulfomonilia</taxon>
        <taxon>Desulfomonilales</taxon>
        <taxon>Desulfomonilaceae</taxon>
        <taxon>Desulfomonile</taxon>
    </lineage>
</organism>
<comment type="catalytic activity">
    <reaction evidence="5 7">
        <text>hydrogencarbonate + H(+) = CO2 + H2O</text>
        <dbReference type="Rhea" id="RHEA:10748"/>
        <dbReference type="ChEBI" id="CHEBI:15377"/>
        <dbReference type="ChEBI" id="CHEBI:15378"/>
        <dbReference type="ChEBI" id="CHEBI:16526"/>
        <dbReference type="ChEBI" id="CHEBI:17544"/>
        <dbReference type="EC" id="4.2.1.1"/>
    </reaction>
</comment>
<protein>
    <recommendedName>
        <fullName evidence="2 7">Carbonic anhydrase</fullName>
        <ecNumber evidence="2 7">4.2.1.1</ecNumber>
    </recommendedName>
    <alternativeName>
        <fullName evidence="7">Carbonate dehydratase</fullName>
    </alternativeName>
</protein>
<evidence type="ECO:0000256" key="3">
    <source>
        <dbReference type="ARBA" id="ARBA00022833"/>
    </source>
</evidence>
<keyword evidence="3 6" id="KW-0862">Zinc</keyword>
<evidence type="ECO:0000256" key="6">
    <source>
        <dbReference type="PIRSR" id="PIRSR601765-1"/>
    </source>
</evidence>
<dbReference type="GO" id="GO:0008270">
    <property type="term" value="F:zinc ion binding"/>
    <property type="evidence" value="ECO:0007669"/>
    <property type="project" value="UniProtKB-UniRule"/>
</dbReference>
<evidence type="ECO:0000256" key="7">
    <source>
        <dbReference type="RuleBase" id="RU003956"/>
    </source>
</evidence>
<dbReference type="SMART" id="SM00947">
    <property type="entry name" value="Pro_CA"/>
    <property type="match status" value="1"/>
</dbReference>
<evidence type="ECO:0000256" key="1">
    <source>
        <dbReference type="ARBA" id="ARBA00006217"/>
    </source>
</evidence>
<comment type="similarity">
    <text evidence="1 7">Belongs to the beta-class carbonic anhydrase family.</text>
</comment>
<keyword evidence="4 7" id="KW-0456">Lyase</keyword>
<dbReference type="InterPro" id="IPR036874">
    <property type="entry name" value="Carbonic_anhydrase_sf"/>
</dbReference>
<feature type="binding site" evidence="6">
    <location>
        <position position="112"/>
    </location>
    <ligand>
        <name>Zn(2+)</name>
        <dbReference type="ChEBI" id="CHEBI:29105"/>
    </ligand>
</feature>
<reference evidence="8" key="1">
    <citation type="journal article" date="2020" name="mSystems">
        <title>Genome- and Community-Level Interaction Insights into Carbon Utilization and Element Cycling Functions of Hydrothermarchaeota in Hydrothermal Sediment.</title>
        <authorList>
            <person name="Zhou Z."/>
            <person name="Liu Y."/>
            <person name="Xu W."/>
            <person name="Pan J."/>
            <person name="Luo Z.H."/>
            <person name="Li M."/>
        </authorList>
    </citation>
    <scope>NUCLEOTIDE SEQUENCE [LARGE SCALE GENOMIC DNA]</scope>
    <source>
        <strain evidence="8">SpSt-769</strain>
    </source>
</reference>